<dbReference type="GO" id="GO:0031665">
    <property type="term" value="P:negative regulation of lipopolysaccharide-mediated signaling pathway"/>
    <property type="evidence" value="ECO:0007669"/>
    <property type="project" value="Ensembl"/>
</dbReference>
<dbReference type="GO" id="GO:0061844">
    <property type="term" value="P:antimicrobial humoral immune response mediated by antimicrobial peptide"/>
    <property type="evidence" value="ECO:0007669"/>
    <property type="project" value="Ensembl"/>
</dbReference>
<evidence type="ECO:0000313" key="12">
    <source>
        <dbReference type="Ensembl" id="ENSPSMP00000004084.1"/>
    </source>
</evidence>
<proteinExistence type="inferred from homology"/>
<evidence type="ECO:0000256" key="9">
    <source>
        <dbReference type="RuleBase" id="RU231113"/>
    </source>
</evidence>
<dbReference type="GO" id="GO:0050830">
    <property type="term" value="P:defense response to Gram-positive bacterium"/>
    <property type="evidence" value="ECO:0007669"/>
    <property type="project" value="Ensembl"/>
</dbReference>
<keyword evidence="3 9" id="KW-0964">Secreted</keyword>
<comment type="similarity">
    <text evidence="2 9">Belongs to the beta-defensin family.</text>
</comment>
<evidence type="ECO:0000256" key="3">
    <source>
        <dbReference type="ARBA" id="ARBA00022525"/>
    </source>
</evidence>
<evidence type="ECO:0000256" key="8">
    <source>
        <dbReference type="ARBA" id="ARBA00023157"/>
    </source>
</evidence>
<keyword evidence="5 9" id="KW-0732">Signal</keyword>
<dbReference type="GeneTree" id="ENSGT00530000064565"/>
<keyword evidence="7 9" id="KW-0044">Antibiotic</keyword>
<dbReference type="GO" id="GO:0005576">
    <property type="term" value="C:extracellular region"/>
    <property type="evidence" value="ECO:0007669"/>
    <property type="project" value="UniProtKB-SubCell"/>
</dbReference>
<keyword evidence="8" id="KW-1015">Disulfide bond</keyword>
<evidence type="ECO:0000256" key="10">
    <source>
        <dbReference type="SAM" id="MobiDB-lite"/>
    </source>
</evidence>
<dbReference type="Pfam" id="PF13841">
    <property type="entry name" value="Defensin_beta_2"/>
    <property type="match status" value="1"/>
</dbReference>
<dbReference type="PANTHER" id="PTHR15001:SF7">
    <property type="entry name" value="DEFENSIN BETA 118"/>
    <property type="match status" value="1"/>
</dbReference>
<protein>
    <recommendedName>
        <fullName evidence="9">Beta-defensin</fullName>
    </recommendedName>
</protein>
<evidence type="ECO:0000256" key="4">
    <source>
        <dbReference type="ARBA" id="ARBA00022529"/>
    </source>
</evidence>
<dbReference type="Ensembl" id="ENSPSMT00000004945.1">
    <property type="protein sequence ID" value="ENSPSMP00000004084.1"/>
    <property type="gene ID" value="ENSPSMG00000003277.1"/>
</dbReference>
<dbReference type="GO" id="GO:0007162">
    <property type="term" value="P:negative regulation of cell adhesion"/>
    <property type="evidence" value="ECO:0007669"/>
    <property type="project" value="Ensembl"/>
</dbReference>
<dbReference type="InterPro" id="IPR025933">
    <property type="entry name" value="Beta_defensin_dom"/>
</dbReference>
<dbReference type="GO" id="GO:0045087">
    <property type="term" value="P:innate immune response"/>
    <property type="evidence" value="ECO:0007669"/>
    <property type="project" value="Ensembl"/>
</dbReference>
<comment type="function">
    <text evidence="9">Has antibacterial activity.</text>
</comment>
<feature type="chain" id="PRO_5034370696" description="Beta-defensin" evidence="9">
    <location>
        <begin position="20"/>
        <end position="121"/>
    </location>
</feature>
<comment type="subcellular location">
    <subcellularLocation>
        <location evidence="1 9">Secreted</location>
    </subcellularLocation>
</comment>
<evidence type="ECO:0000259" key="11">
    <source>
        <dbReference type="Pfam" id="PF13841"/>
    </source>
</evidence>
<keyword evidence="6 9" id="KW-0211">Defensin</keyword>
<dbReference type="GO" id="GO:0031640">
    <property type="term" value="P:killing of cells of another organism"/>
    <property type="evidence" value="ECO:0007669"/>
    <property type="project" value="Ensembl"/>
</dbReference>
<evidence type="ECO:0000313" key="13">
    <source>
        <dbReference type="Proteomes" id="UP000694414"/>
    </source>
</evidence>
<dbReference type="AlphaFoldDB" id="A0A8C8YHU2"/>
<keyword evidence="4 9" id="KW-0929">Antimicrobial</keyword>
<gene>
    <name evidence="12" type="primary">DEFB118</name>
</gene>
<evidence type="ECO:0000256" key="5">
    <source>
        <dbReference type="ARBA" id="ARBA00022729"/>
    </source>
</evidence>
<reference evidence="12" key="1">
    <citation type="submission" date="2025-08" db="UniProtKB">
        <authorList>
            <consortium name="Ensembl"/>
        </authorList>
    </citation>
    <scope>IDENTIFICATION</scope>
</reference>
<evidence type="ECO:0000256" key="6">
    <source>
        <dbReference type="ARBA" id="ARBA00022940"/>
    </source>
</evidence>
<feature type="signal peptide" evidence="9">
    <location>
        <begin position="1"/>
        <end position="19"/>
    </location>
</feature>
<dbReference type="PANTHER" id="PTHR15001">
    <property type="entry name" value="BETA-DEFENSIN 123-RELATED"/>
    <property type="match status" value="1"/>
</dbReference>
<dbReference type="InterPro" id="IPR050544">
    <property type="entry name" value="Beta-defensin"/>
</dbReference>
<keyword evidence="13" id="KW-1185">Reference proteome</keyword>
<feature type="domain" description="Beta-defensin" evidence="11">
    <location>
        <begin position="26"/>
        <end position="55"/>
    </location>
</feature>
<evidence type="ECO:0000256" key="7">
    <source>
        <dbReference type="ARBA" id="ARBA00023022"/>
    </source>
</evidence>
<feature type="region of interest" description="Disordered" evidence="10">
    <location>
        <begin position="100"/>
        <end position="121"/>
    </location>
</feature>
<accession>A0A8C8YHU2</accession>
<evidence type="ECO:0000256" key="1">
    <source>
        <dbReference type="ARBA" id="ARBA00004613"/>
    </source>
</evidence>
<evidence type="ECO:0000256" key="2">
    <source>
        <dbReference type="ARBA" id="ARBA00007371"/>
    </source>
</evidence>
<sequence>MRLLLLALPILALLPQVIPAYGGEKKCWNKSGHCRKQCKDEETMKGKCTNHRVCCVPDSKRPWQVPETPPTSSYDLTSVPFDVILTLTFTTRHFEVKSDTVTAEPSEVVHATETSRPKVHH</sequence>
<name>A0A8C8YHU2_PROSS</name>
<dbReference type="Proteomes" id="UP000694414">
    <property type="component" value="Unplaced"/>
</dbReference>
<dbReference type="GO" id="GO:0140912">
    <property type="term" value="F:membrane destabilizing activity"/>
    <property type="evidence" value="ECO:0007669"/>
    <property type="project" value="Ensembl"/>
</dbReference>
<organism evidence="12 13">
    <name type="scientific">Prolemur simus</name>
    <name type="common">Greater bamboo lemur</name>
    <name type="synonym">Hapalemur simus</name>
    <dbReference type="NCBI Taxonomy" id="1328070"/>
    <lineage>
        <taxon>Eukaryota</taxon>
        <taxon>Metazoa</taxon>
        <taxon>Chordata</taxon>
        <taxon>Craniata</taxon>
        <taxon>Vertebrata</taxon>
        <taxon>Euteleostomi</taxon>
        <taxon>Mammalia</taxon>
        <taxon>Eutheria</taxon>
        <taxon>Euarchontoglires</taxon>
        <taxon>Primates</taxon>
        <taxon>Strepsirrhini</taxon>
        <taxon>Lemuriformes</taxon>
        <taxon>Lemuridae</taxon>
        <taxon>Prolemur</taxon>
    </lineage>
</organism>
<reference evidence="12" key="2">
    <citation type="submission" date="2025-09" db="UniProtKB">
        <authorList>
            <consortium name="Ensembl"/>
        </authorList>
    </citation>
    <scope>IDENTIFICATION</scope>
</reference>
<dbReference type="GO" id="GO:0001530">
    <property type="term" value="F:lipopolysaccharide binding"/>
    <property type="evidence" value="ECO:0007669"/>
    <property type="project" value="Ensembl"/>
</dbReference>
<dbReference type="GO" id="GO:0050829">
    <property type="term" value="P:defense response to Gram-negative bacterium"/>
    <property type="evidence" value="ECO:0007669"/>
    <property type="project" value="Ensembl"/>
</dbReference>